<evidence type="ECO:0000256" key="6">
    <source>
        <dbReference type="ARBA" id="ARBA00050776"/>
    </source>
</evidence>
<feature type="domain" description="Aminotransferase class V" evidence="7">
    <location>
        <begin position="30"/>
        <end position="410"/>
    </location>
</feature>
<organism evidence="8 9">
    <name type="scientific">Salininema proteolyticum</name>
    <dbReference type="NCBI Taxonomy" id="1607685"/>
    <lineage>
        <taxon>Bacteria</taxon>
        <taxon>Bacillati</taxon>
        <taxon>Actinomycetota</taxon>
        <taxon>Actinomycetes</taxon>
        <taxon>Glycomycetales</taxon>
        <taxon>Glycomycetaceae</taxon>
        <taxon>Salininema</taxon>
    </lineage>
</organism>
<evidence type="ECO:0000256" key="2">
    <source>
        <dbReference type="ARBA" id="ARBA00010447"/>
    </source>
</evidence>
<evidence type="ECO:0000256" key="3">
    <source>
        <dbReference type="ARBA" id="ARBA00012239"/>
    </source>
</evidence>
<dbReference type="Pfam" id="PF00266">
    <property type="entry name" value="Aminotran_5"/>
    <property type="match status" value="1"/>
</dbReference>
<accession>A0ABV8U0Z3</accession>
<dbReference type="Gene3D" id="3.40.640.10">
    <property type="entry name" value="Type I PLP-dependent aspartate aminotransferase-like (Major domain)"/>
    <property type="match status" value="1"/>
</dbReference>
<evidence type="ECO:0000313" key="9">
    <source>
        <dbReference type="Proteomes" id="UP001595823"/>
    </source>
</evidence>
<keyword evidence="5" id="KW-0663">Pyridoxal phosphate</keyword>
<dbReference type="InterPro" id="IPR015422">
    <property type="entry name" value="PyrdxlP-dep_Trfase_small"/>
</dbReference>
<dbReference type="InterPro" id="IPR015421">
    <property type="entry name" value="PyrdxlP-dep_Trfase_major"/>
</dbReference>
<dbReference type="EMBL" id="JBHSDK010000018">
    <property type="protein sequence ID" value="MFC4336303.1"/>
    <property type="molecule type" value="Genomic_DNA"/>
</dbReference>
<keyword evidence="9" id="KW-1185">Reference proteome</keyword>
<dbReference type="GO" id="GO:0031071">
    <property type="term" value="F:cysteine desulfurase activity"/>
    <property type="evidence" value="ECO:0007669"/>
    <property type="project" value="UniProtKB-EC"/>
</dbReference>
<dbReference type="NCBIfam" id="TIGR01979">
    <property type="entry name" value="sufS"/>
    <property type="match status" value="1"/>
</dbReference>
<dbReference type="EC" id="2.8.1.7" evidence="3"/>
<sequence>MTASPTFDVEALRADFPILDRQVNGHPLAYLDSAATSQRPVQVEEAVRAFTRHSNANISRSVHTLGAEATEAYEGARARIARFIGAPAAEEVVFTKNSTESINLVAYAFQNAGVEKGSDPRFILGPGDEIVVTEMEHHANLVPWQQLAEHTGATLKWLGITDAGRLDLSNLDEVVTERTKIVSFVHVSNLLGTINPTEQIVRRAREVGALVAIDGSQAVPHLPVDVSAIGADFYAFTGHKMLGPTGIGALWGRSELLAAMPPFISGGSMIETVTMERTTFAAPPARFEAGTPPIAEAVGMAAAADYLDKIGMEAVRDHERDLAAYMLRRLGDVDGLTVVGPRDTADRGATVSFDIAGVHPHDVGQVLDADGVAVRVGHHCAKPTCIRFDVNATTRASAYVYTTTEEIDRLVEALDKVRGVFA</sequence>
<proteinExistence type="inferred from homology"/>
<reference evidence="9" key="1">
    <citation type="journal article" date="2019" name="Int. J. Syst. Evol. Microbiol.">
        <title>The Global Catalogue of Microorganisms (GCM) 10K type strain sequencing project: providing services to taxonomists for standard genome sequencing and annotation.</title>
        <authorList>
            <consortium name="The Broad Institute Genomics Platform"/>
            <consortium name="The Broad Institute Genome Sequencing Center for Infectious Disease"/>
            <person name="Wu L."/>
            <person name="Ma J."/>
        </authorList>
    </citation>
    <scope>NUCLEOTIDE SEQUENCE [LARGE SCALE GENOMIC DNA]</scope>
    <source>
        <strain evidence="9">IBRC-M 10908</strain>
    </source>
</reference>
<dbReference type="PANTHER" id="PTHR43586">
    <property type="entry name" value="CYSTEINE DESULFURASE"/>
    <property type="match status" value="1"/>
</dbReference>
<dbReference type="RefSeq" id="WP_380622086.1">
    <property type="nucleotide sequence ID" value="NZ_JBHSDK010000018.1"/>
</dbReference>
<dbReference type="Gene3D" id="3.90.1150.10">
    <property type="entry name" value="Aspartate Aminotransferase, domain 1"/>
    <property type="match status" value="1"/>
</dbReference>
<dbReference type="SUPFAM" id="SSF53383">
    <property type="entry name" value="PLP-dependent transferases"/>
    <property type="match status" value="1"/>
</dbReference>
<dbReference type="CDD" id="cd06453">
    <property type="entry name" value="SufS_like"/>
    <property type="match status" value="1"/>
</dbReference>
<dbReference type="InterPro" id="IPR015424">
    <property type="entry name" value="PyrdxlP-dep_Trfase"/>
</dbReference>
<evidence type="ECO:0000313" key="8">
    <source>
        <dbReference type="EMBL" id="MFC4336303.1"/>
    </source>
</evidence>
<comment type="similarity">
    <text evidence="2">Belongs to the class-V pyridoxal-phosphate-dependent aminotransferase family. Csd subfamily.</text>
</comment>
<comment type="caution">
    <text evidence="8">The sequence shown here is derived from an EMBL/GenBank/DDBJ whole genome shotgun (WGS) entry which is preliminary data.</text>
</comment>
<gene>
    <name evidence="8" type="ORF">ACFPET_13940</name>
</gene>
<comment type="catalytic activity">
    <reaction evidence="6">
        <text>(sulfur carrier)-H + L-cysteine = (sulfur carrier)-SH + L-alanine</text>
        <dbReference type="Rhea" id="RHEA:43892"/>
        <dbReference type="Rhea" id="RHEA-COMP:14737"/>
        <dbReference type="Rhea" id="RHEA-COMP:14739"/>
        <dbReference type="ChEBI" id="CHEBI:29917"/>
        <dbReference type="ChEBI" id="CHEBI:35235"/>
        <dbReference type="ChEBI" id="CHEBI:57972"/>
        <dbReference type="ChEBI" id="CHEBI:64428"/>
        <dbReference type="EC" id="2.8.1.7"/>
    </reaction>
</comment>
<name>A0ABV8U0Z3_9ACTN</name>
<dbReference type="Proteomes" id="UP001595823">
    <property type="component" value="Unassembled WGS sequence"/>
</dbReference>
<dbReference type="InterPro" id="IPR000192">
    <property type="entry name" value="Aminotrans_V_dom"/>
</dbReference>
<evidence type="ECO:0000256" key="5">
    <source>
        <dbReference type="ARBA" id="ARBA00022898"/>
    </source>
</evidence>
<keyword evidence="4 8" id="KW-0808">Transferase</keyword>
<evidence type="ECO:0000256" key="4">
    <source>
        <dbReference type="ARBA" id="ARBA00022679"/>
    </source>
</evidence>
<comment type="cofactor">
    <cofactor evidence="1">
        <name>pyridoxal 5'-phosphate</name>
        <dbReference type="ChEBI" id="CHEBI:597326"/>
    </cofactor>
</comment>
<dbReference type="InterPro" id="IPR010970">
    <property type="entry name" value="Cys_dSase_SufS"/>
</dbReference>
<dbReference type="PANTHER" id="PTHR43586:SF8">
    <property type="entry name" value="CYSTEINE DESULFURASE 1, CHLOROPLASTIC"/>
    <property type="match status" value="1"/>
</dbReference>
<evidence type="ECO:0000259" key="7">
    <source>
        <dbReference type="Pfam" id="PF00266"/>
    </source>
</evidence>
<evidence type="ECO:0000256" key="1">
    <source>
        <dbReference type="ARBA" id="ARBA00001933"/>
    </source>
</evidence>
<protein>
    <recommendedName>
        <fullName evidence="3">cysteine desulfurase</fullName>
        <ecNumber evidence="3">2.8.1.7</ecNumber>
    </recommendedName>
</protein>